<dbReference type="PANTHER" id="PTHR43386:SF1">
    <property type="entry name" value="D,D-DIPEPTIDE TRANSPORT SYSTEM PERMEASE PROTEIN DDPC-RELATED"/>
    <property type="match status" value="1"/>
</dbReference>
<sequence>MGGLVVLVLVLIAVLAPVIASVDPIAQDVHSILLAPGPGHWLGTDNLGRDLWSRIAHGAWISLGVGFSSIALGSVFGGLAGLVGGYYGKLADTVLQQLSDALMAFPTLVLALGIVAIMGASATNVIVAIALVQAPRAARVVRSQALAIKSTEYVAASKLVGESSMQIMFRHVLPHCLAPFIVISTNALGIAIVLEASLSFLGLGIPAPQPSWGGMLAGPGRDYFNIAPWMAIWPGLAISLSVYGFNLLGDALRDVLDPHQKLL</sequence>
<organism evidence="9">
    <name type="scientific">marine metagenome</name>
    <dbReference type="NCBI Taxonomy" id="408172"/>
    <lineage>
        <taxon>unclassified sequences</taxon>
        <taxon>metagenomes</taxon>
        <taxon>ecological metagenomes</taxon>
    </lineage>
</organism>
<dbReference type="CDD" id="cd06261">
    <property type="entry name" value="TM_PBP2"/>
    <property type="match status" value="1"/>
</dbReference>
<keyword evidence="2" id="KW-0813">Transport</keyword>
<proteinExistence type="predicted"/>
<dbReference type="AlphaFoldDB" id="A0A382DU40"/>
<evidence type="ECO:0000256" key="3">
    <source>
        <dbReference type="ARBA" id="ARBA00022475"/>
    </source>
</evidence>
<dbReference type="InterPro" id="IPR000515">
    <property type="entry name" value="MetI-like"/>
</dbReference>
<evidence type="ECO:0000256" key="5">
    <source>
        <dbReference type="ARBA" id="ARBA00022989"/>
    </source>
</evidence>
<dbReference type="Pfam" id="PF00528">
    <property type="entry name" value="BPD_transp_1"/>
    <property type="match status" value="1"/>
</dbReference>
<evidence type="ECO:0000256" key="6">
    <source>
        <dbReference type="ARBA" id="ARBA00023136"/>
    </source>
</evidence>
<dbReference type="PANTHER" id="PTHR43386">
    <property type="entry name" value="OLIGOPEPTIDE TRANSPORT SYSTEM PERMEASE PROTEIN APPC"/>
    <property type="match status" value="1"/>
</dbReference>
<protein>
    <recommendedName>
        <fullName evidence="8">ABC transmembrane type-1 domain-containing protein</fullName>
    </recommendedName>
</protein>
<feature type="transmembrane region" description="Helical" evidence="7">
    <location>
        <begin position="226"/>
        <end position="248"/>
    </location>
</feature>
<name>A0A382DU40_9ZZZZ</name>
<feature type="transmembrane region" description="Helical" evidence="7">
    <location>
        <begin position="108"/>
        <end position="132"/>
    </location>
</feature>
<dbReference type="SUPFAM" id="SSF161098">
    <property type="entry name" value="MetI-like"/>
    <property type="match status" value="1"/>
</dbReference>
<evidence type="ECO:0000256" key="1">
    <source>
        <dbReference type="ARBA" id="ARBA00004651"/>
    </source>
</evidence>
<reference evidence="9" key="1">
    <citation type="submission" date="2018-05" db="EMBL/GenBank/DDBJ databases">
        <authorList>
            <person name="Lanie J.A."/>
            <person name="Ng W.-L."/>
            <person name="Kazmierczak K.M."/>
            <person name="Andrzejewski T.M."/>
            <person name="Davidsen T.M."/>
            <person name="Wayne K.J."/>
            <person name="Tettelin H."/>
            <person name="Glass J.I."/>
            <person name="Rusch D."/>
            <person name="Podicherti R."/>
            <person name="Tsui H.-C.T."/>
            <person name="Winkler M.E."/>
        </authorList>
    </citation>
    <scope>NUCLEOTIDE SEQUENCE</scope>
</reference>
<dbReference type="InterPro" id="IPR035906">
    <property type="entry name" value="MetI-like_sf"/>
</dbReference>
<dbReference type="GO" id="GO:0055085">
    <property type="term" value="P:transmembrane transport"/>
    <property type="evidence" value="ECO:0007669"/>
    <property type="project" value="InterPro"/>
</dbReference>
<dbReference type="EMBL" id="UINC01041148">
    <property type="protein sequence ID" value="SVB42016.1"/>
    <property type="molecule type" value="Genomic_DNA"/>
</dbReference>
<evidence type="ECO:0000259" key="8">
    <source>
        <dbReference type="PROSITE" id="PS50928"/>
    </source>
</evidence>
<dbReference type="Gene3D" id="1.10.3720.10">
    <property type="entry name" value="MetI-like"/>
    <property type="match status" value="1"/>
</dbReference>
<feature type="transmembrane region" description="Helical" evidence="7">
    <location>
        <begin position="60"/>
        <end position="88"/>
    </location>
</feature>
<keyword evidence="5 7" id="KW-1133">Transmembrane helix</keyword>
<keyword evidence="4 7" id="KW-0812">Transmembrane</keyword>
<evidence type="ECO:0000256" key="2">
    <source>
        <dbReference type="ARBA" id="ARBA00022448"/>
    </source>
</evidence>
<keyword evidence="3" id="KW-1003">Cell membrane</keyword>
<feature type="transmembrane region" description="Helical" evidence="7">
    <location>
        <begin position="177"/>
        <end position="206"/>
    </location>
</feature>
<dbReference type="GO" id="GO:0005886">
    <property type="term" value="C:plasma membrane"/>
    <property type="evidence" value="ECO:0007669"/>
    <property type="project" value="UniProtKB-SubCell"/>
</dbReference>
<dbReference type="PROSITE" id="PS50928">
    <property type="entry name" value="ABC_TM1"/>
    <property type="match status" value="1"/>
</dbReference>
<comment type="subcellular location">
    <subcellularLocation>
        <location evidence="1">Cell membrane</location>
        <topology evidence="1">Multi-pass membrane protein</topology>
    </subcellularLocation>
</comment>
<evidence type="ECO:0000256" key="7">
    <source>
        <dbReference type="SAM" id="Phobius"/>
    </source>
</evidence>
<gene>
    <name evidence="9" type="ORF">METZ01_LOCUS194870</name>
</gene>
<keyword evidence="6 7" id="KW-0472">Membrane</keyword>
<evidence type="ECO:0000313" key="9">
    <source>
        <dbReference type="EMBL" id="SVB42016.1"/>
    </source>
</evidence>
<accession>A0A382DU40</accession>
<evidence type="ECO:0000256" key="4">
    <source>
        <dbReference type="ARBA" id="ARBA00022692"/>
    </source>
</evidence>
<dbReference type="InterPro" id="IPR050366">
    <property type="entry name" value="BP-dependent_transpt_permease"/>
</dbReference>
<feature type="domain" description="ABC transmembrane type-1" evidence="8">
    <location>
        <begin position="59"/>
        <end position="249"/>
    </location>
</feature>